<name>A0A8K0JDN3_9HYPO</name>
<dbReference type="GO" id="GO:0006412">
    <property type="term" value="P:translation"/>
    <property type="evidence" value="ECO:0007669"/>
    <property type="project" value="InterPro"/>
</dbReference>
<protein>
    <submittedName>
        <fullName evidence="2">Uncharacterized protein</fullName>
    </submittedName>
</protein>
<evidence type="ECO:0000256" key="1">
    <source>
        <dbReference type="SAM" id="MobiDB-lite"/>
    </source>
</evidence>
<dbReference type="GO" id="GO:0003735">
    <property type="term" value="F:structural constituent of ribosome"/>
    <property type="evidence" value="ECO:0007669"/>
    <property type="project" value="InterPro"/>
</dbReference>
<evidence type="ECO:0000313" key="3">
    <source>
        <dbReference type="Proteomes" id="UP000811619"/>
    </source>
</evidence>
<dbReference type="InterPro" id="IPR036789">
    <property type="entry name" value="Ribosomal_uL6-like_a/b-dom_sf"/>
</dbReference>
<gene>
    <name evidence="2" type="ORF">E4U42_000048</name>
</gene>
<dbReference type="GO" id="GO:0005840">
    <property type="term" value="C:ribosome"/>
    <property type="evidence" value="ECO:0007669"/>
    <property type="project" value="InterPro"/>
</dbReference>
<organism evidence="2 3">
    <name type="scientific">Claviceps africana</name>
    <dbReference type="NCBI Taxonomy" id="83212"/>
    <lineage>
        <taxon>Eukaryota</taxon>
        <taxon>Fungi</taxon>
        <taxon>Dikarya</taxon>
        <taxon>Ascomycota</taxon>
        <taxon>Pezizomycotina</taxon>
        <taxon>Sordariomycetes</taxon>
        <taxon>Hypocreomycetidae</taxon>
        <taxon>Hypocreales</taxon>
        <taxon>Clavicipitaceae</taxon>
        <taxon>Claviceps</taxon>
    </lineage>
</organism>
<evidence type="ECO:0000313" key="2">
    <source>
        <dbReference type="EMBL" id="KAG5930518.1"/>
    </source>
</evidence>
<dbReference type="Gene3D" id="3.90.930.12">
    <property type="entry name" value="Ribosomal protein L6, alpha-beta domain"/>
    <property type="match status" value="1"/>
</dbReference>
<comment type="caution">
    <text evidence="2">The sequence shown here is derived from an EMBL/GenBank/DDBJ whole genome shotgun (WGS) entry which is preliminary data.</text>
</comment>
<feature type="region of interest" description="Disordered" evidence="1">
    <location>
        <begin position="1"/>
        <end position="25"/>
    </location>
</feature>
<sequence length="156" mass="17113">MFVSRPTLNKVAPRERSPHPLRTTGKLDSMASRLVPSRGGLMGHVLRSSSGVGVLPGTPLAARQRQFCTTKKRASKLGRTPITIPPGVELSISDVKTKRIKTSYKPAMKKTIQVKGPLGELNLDVPEFVTLQQDLENKTALLSVEDANVKNQQTMW</sequence>
<dbReference type="SUPFAM" id="SSF56053">
    <property type="entry name" value="Ribosomal protein L6"/>
    <property type="match status" value="1"/>
</dbReference>
<proteinExistence type="predicted"/>
<reference evidence="2" key="1">
    <citation type="journal article" date="2020" name="bioRxiv">
        <title>Whole genome comparisons of ergot fungi reveals the divergence and evolution of species within the genus Claviceps are the result of varying mechanisms driving genome evolution and host range expansion.</title>
        <authorList>
            <person name="Wyka S.A."/>
            <person name="Mondo S.J."/>
            <person name="Liu M."/>
            <person name="Dettman J."/>
            <person name="Nalam V."/>
            <person name="Broders K.D."/>
        </authorList>
    </citation>
    <scope>NUCLEOTIDE SEQUENCE</scope>
    <source>
        <strain evidence="2">CCC 489</strain>
    </source>
</reference>
<accession>A0A8K0JDN3</accession>
<dbReference type="Proteomes" id="UP000811619">
    <property type="component" value="Unassembled WGS sequence"/>
</dbReference>
<feature type="non-terminal residue" evidence="2">
    <location>
        <position position="156"/>
    </location>
</feature>
<dbReference type="OrthoDB" id="540873at2759"/>
<keyword evidence="3" id="KW-1185">Reference proteome</keyword>
<dbReference type="AlphaFoldDB" id="A0A8K0JDN3"/>
<dbReference type="GO" id="GO:0019843">
    <property type="term" value="F:rRNA binding"/>
    <property type="evidence" value="ECO:0007669"/>
    <property type="project" value="InterPro"/>
</dbReference>
<dbReference type="EMBL" id="SRPY01000010">
    <property type="protein sequence ID" value="KAG5930518.1"/>
    <property type="molecule type" value="Genomic_DNA"/>
</dbReference>